<gene>
    <name evidence="1" type="ORF">MNBD_ACTINO02-299</name>
</gene>
<evidence type="ECO:0000313" key="1">
    <source>
        <dbReference type="EMBL" id="VAW08866.1"/>
    </source>
</evidence>
<reference evidence="1" key="1">
    <citation type="submission" date="2018-06" db="EMBL/GenBank/DDBJ databases">
        <authorList>
            <person name="Zhirakovskaya E."/>
        </authorList>
    </citation>
    <scope>NUCLEOTIDE SEQUENCE</scope>
</reference>
<organism evidence="1">
    <name type="scientific">hydrothermal vent metagenome</name>
    <dbReference type="NCBI Taxonomy" id="652676"/>
    <lineage>
        <taxon>unclassified sequences</taxon>
        <taxon>metagenomes</taxon>
        <taxon>ecological metagenomes</taxon>
    </lineage>
</organism>
<accession>A0A3B0TP72</accession>
<name>A0A3B0TP72_9ZZZZ</name>
<dbReference type="InterPro" id="IPR029058">
    <property type="entry name" value="AB_hydrolase_fold"/>
</dbReference>
<protein>
    <recommendedName>
        <fullName evidence="2">AB hydrolase-1 domain-containing protein</fullName>
    </recommendedName>
</protein>
<dbReference type="EMBL" id="UOEK01000501">
    <property type="protein sequence ID" value="VAW08866.1"/>
    <property type="molecule type" value="Genomic_DNA"/>
</dbReference>
<dbReference type="AlphaFoldDB" id="A0A3B0TP72"/>
<sequence length="48" mass="5145">MAPREQAEKLAAASPKARLVIIENSGHTPQVTQPDTVVSLITNFITAE</sequence>
<proteinExistence type="predicted"/>
<evidence type="ECO:0008006" key="2">
    <source>
        <dbReference type="Google" id="ProtNLM"/>
    </source>
</evidence>
<dbReference type="Gene3D" id="3.40.50.1820">
    <property type="entry name" value="alpha/beta hydrolase"/>
    <property type="match status" value="1"/>
</dbReference>
<dbReference type="SUPFAM" id="SSF53474">
    <property type="entry name" value="alpha/beta-Hydrolases"/>
    <property type="match status" value="1"/>
</dbReference>